<feature type="chain" id="PRO_5005331069" evidence="10">
    <location>
        <begin position="41"/>
        <end position="330"/>
    </location>
</feature>
<evidence type="ECO:0000256" key="2">
    <source>
        <dbReference type="ARBA" id="ARBA00022617"/>
    </source>
</evidence>
<dbReference type="eggNOG" id="COG1858">
    <property type="taxonomic scope" value="Bacteria"/>
</dbReference>
<dbReference type="RefSeq" id="WP_011259588.1">
    <property type="nucleotide sequence ID" value="NC_010717.2"/>
</dbReference>
<feature type="binding site" description="axial binding residue" evidence="9">
    <location>
        <position position="235"/>
    </location>
    <ligand>
        <name>heme c</name>
        <dbReference type="ChEBI" id="CHEBI:61717"/>
        <label>2</label>
    </ligand>
    <ligandPart>
        <name>Fe</name>
        <dbReference type="ChEBI" id="CHEBI:18248"/>
    </ligandPart>
</feature>
<dbReference type="GO" id="GO:0046872">
    <property type="term" value="F:metal ion binding"/>
    <property type="evidence" value="ECO:0007669"/>
    <property type="project" value="UniProtKB-KW"/>
</dbReference>
<dbReference type="AlphaFoldDB" id="A0A0K0GIQ9"/>
<evidence type="ECO:0000256" key="4">
    <source>
        <dbReference type="ARBA" id="ARBA00022729"/>
    </source>
</evidence>
<protein>
    <submittedName>
        <fullName evidence="12">Cytochrome C peroxidase</fullName>
    </submittedName>
</protein>
<dbReference type="PROSITE" id="PS51007">
    <property type="entry name" value="CYTC"/>
    <property type="match status" value="1"/>
</dbReference>
<proteinExistence type="predicted"/>
<evidence type="ECO:0000256" key="6">
    <source>
        <dbReference type="ARBA" id="ARBA00023002"/>
    </source>
</evidence>
<gene>
    <name evidence="12" type="ordered locus">PXO_00242</name>
</gene>
<feature type="binding site" description="covalent" evidence="8">
    <location>
        <position position="91"/>
    </location>
    <ligand>
        <name>heme c</name>
        <dbReference type="ChEBI" id="CHEBI:61717"/>
        <label>1</label>
    </ligand>
</feature>
<keyword evidence="3 9" id="KW-0479">Metal-binding</keyword>
<evidence type="ECO:0000256" key="7">
    <source>
        <dbReference type="ARBA" id="ARBA00023004"/>
    </source>
</evidence>
<dbReference type="GO" id="GO:0020037">
    <property type="term" value="F:heme binding"/>
    <property type="evidence" value="ECO:0007669"/>
    <property type="project" value="InterPro"/>
</dbReference>
<feature type="binding site" description="axial binding residue" evidence="9">
    <location>
        <position position="292"/>
    </location>
    <ligand>
        <name>heme c</name>
        <dbReference type="ChEBI" id="CHEBI:61717"/>
        <label>2</label>
    </ligand>
    <ligandPart>
        <name>Fe</name>
        <dbReference type="ChEBI" id="CHEBI:18248"/>
    </ligandPart>
</feature>
<evidence type="ECO:0000256" key="5">
    <source>
        <dbReference type="ARBA" id="ARBA00022764"/>
    </source>
</evidence>
<dbReference type="Pfam" id="PF00034">
    <property type="entry name" value="Cytochrom_C"/>
    <property type="match status" value="1"/>
</dbReference>
<dbReference type="GO" id="GO:0004130">
    <property type="term" value="F:cytochrome-c peroxidase activity"/>
    <property type="evidence" value="ECO:0007669"/>
    <property type="project" value="TreeGrafter"/>
</dbReference>
<dbReference type="InterPro" id="IPR036909">
    <property type="entry name" value="Cyt_c-like_dom_sf"/>
</dbReference>
<evidence type="ECO:0000259" key="11">
    <source>
        <dbReference type="PROSITE" id="PS51007"/>
    </source>
</evidence>
<accession>A0A0K0GIQ9</accession>
<dbReference type="GO" id="GO:0042597">
    <property type="term" value="C:periplasmic space"/>
    <property type="evidence" value="ECO:0007669"/>
    <property type="project" value="UniProtKB-SubCell"/>
</dbReference>
<dbReference type="InterPro" id="IPR051395">
    <property type="entry name" value="Cytochrome_c_Peroxidase/MauG"/>
</dbReference>
<name>A0A0K0GIQ9_XANOP</name>
<feature type="binding site" description="covalent" evidence="8">
    <location>
        <position position="234"/>
    </location>
    <ligand>
        <name>heme c</name>
        <dbReference type="ChEBI" id="CHEBI:61717"/>
        <label>2</label>
    </ligand>
</feature>
<evidence type="ECO:0000256" key="10">
    <source>
        <dbReference type="SAM" id="SignalP"/>
    </source>
</evidence>
<feature type="domain" description="Cytochrome c" evidence="11">
    <location>
        <begin position="217"/>
        <end position="317"/>
    </location>
</feature>
<feature type="binding site" description="covalent" evidence="8">
    <location>
        <position position="231"/>
    </location>
    <ligand>
        <name>heme c</name>
        <dbReference type="ChEBI" id="CHEBI:61717"/>
        <label>2</label>
    </ligand>
</feature>
<organism evidence="12 13">
    <name type="scientific">Xanthomonas oryzae pv. oryzae (strain PXO99A)</name>
    <dbReference type="NCBI Taxonomy" id="360094"/>
    <lineage>
        <taxon>Bacteria</taxon>
        <taxon>Pseudomonadati</taxon>
        <taxon>Pseudomonadota</taxon>
        <taxon>Gammaproteobacteria</taxon>
        <taxon>Lysobacterales</taxon>
        <taxon>Lysobacteraceae</taxon>
        <taxon>Xanthomonas</taxon>
    </lineage>
</organism>
<dbReference type="InterPro" id="IPR004852">
    <property type="entry name" value="Di-haem_cyt_c_peroxidsae"/>
</dbReference>
<keyword evidence="6" id="KW-0560">Oxidoreductase</keyword>
<dbReference type="InterPro" id="IPR009056">
    <property type="entry name" value="Cyt_c-like_dom"/>
</dbReference>
<feature type="binding site" description="axial binding residue" evidence="9">
    <location>
        <position position="92"/>
    </location>
    <ligand>
        <name>heme c</name>
        <dbReference type="ChEBI" id="CHEBI:61717"/>
        <label>1</label>
    </ligand>
    <ligandPart>
        <name>Fe</name>
        <dbReference type="ChEBI" id="CHEBI:18248"/>
    </ligandPart>
</feature>
<dbReference type="KEGG" id="xop:PXO_00242"/>
<evidence type="ECO:0000313" key="12">
    <source>
        <dbReference type="EMBL" id="ACD58228.1"/>
    </source>
</evidence>
<dbReference type="PANTHER" id="PTHR30600:SF7">
    <property type="entry name" value="CYTOCHROME C PEROXIDASE-RELATED"/>
    <property type="match status" value="1"/>
</dbReference>
<feature type="binding site" description="covalent" evidence="8">
    <location>
        <position position="88"/>
    </location>
    <ligand>
        <name>heme c</name>
        <dbReference type="ChEBI" id="CHEBI:61717"/>
        <label>1</label>
    </ligand>
</feature>
<keyword evidence="12" id="KW-0575">Peroxidase</keyword>
<dbReference type="PANTHER" id="PTHR30600">
    <property type="entry name" value="CYTOCHROME C PEROXIDASE-RELATED"/>
    <property type="match status" value="1"/>
</dbReference>
<dbReference type="PATRIC" id="fig|291331.8.peg.3356"/>
<sequence length="330" mass="35359">MTQPPSPARPDHRTQRWTPVAIMKVAFASTAFLAMPSMQAAGVAAPSVRPNEPIHVIQPATGLDSRKVALGALLFNDRRLSGDNRLACTSCHRLSSNGAAADATTRTPGRAPPAFNTPTIFNATANFRLGWRGNFRSLEVHTASLLEKPSVMQADIATVVGRLRQDTVLNQRFRAAYGRPPDRAALFDAIASYERSLVTPGSRFDLWLQGSDTALNAQELRGYRTFKSIGCISCHQGVNVGGNLFQRSGIFAPVTRDGTPILRVPSLRNVATTAPYFHDGSASTLPQAIKAMGTAQLGVALSPADVSDIAAFLNTLTGKHQGRQLTAPHP</sequence>
<comment type="PTM">
    <text evidence="8">Binds 2 heme groups per subunit.</text>
</comment>
<keyword evidence="4 10" id="KW-0732">Signal</keyword>
<keyword evidence="2 8" id="KW-0349">Heme</keyword>
<reference evidence="12 13" key="1">
    <citation type="journal article" date="2008" name="BMC Genomics">
        <title>Genome sequence and rapid evolution of the rice pathogen Xanthomonas oryzae pv. oryzae PXO99A.</title>
        <authorList>
            <person name="Salzberg S.L."/>
            <person name="Sommer D.D."/>
            <person name="Schatz M.C."/>
            <person name="Phillippy A.M."/>
            <person name="Rabinowicz P.D."/>
            <person name="Tsuge S."/>
            <person name="Furutani A."/>
            <person name="Ochiai H."/>
            <person name="Delcher A.L."/>
            <person name="Kelley D."/>
            <person name="Madupu R."/>
            <person name="Puiu D."/>
            <person name="Radune D."/>
            <person name="Shumway M."/>
            <person name="Trapnell C."/>
            <person name="Aparna G."/>
            <person name="Jha G."/>
            <person name="Pandey A."/>
            <person name="Patil P.B."/>
            <person name="Ishihara H."/>
            <person name="Meyer D.F."/>
            <person name="Szurek B."/>
            <person name="Verdier V."/>
            <person name="Koebnik R."/>
            <person name="Dow J.M."/>
            <person name="Ryan R.P."/>
            <person name="Hirata H."/>
            <person name="Tsuyumu S."/>
            <person name="Won Lee S."/>
            <person name="Seo Y.S."/>
            <person name="Sriariyanum M."/>
            <person name="Ronald P.C."/>
            <person name="Sonti R.V."/>
            <person name="Van Sluys M.A."/>
            <person name="Leach J.E."/>
            <person name="White F.F."/>
            <person name="Bogdanove A.J."/>
        </authorList>
    </citation>
    <scope>NUCLEOTIDE SEQUENCE [LARGE SCALE GENOMIC DNA]</scope>
    <source>
        <strain evidence="12 13">PXO99A</strain>
    </source>
</reference>
<dbReference type="Pfam" id="PF03150">
    <property type="entry name" value="CCP_MauG"/>
    <property type="match status" value="1"/>
</dbReference>
<keyword evidence="5" id="KW-0574">Periplasm</keyword>
<dbReference type="GO" id="GO:0009055">
    <property type="term" value="F:electron transfer activity"/>
    <property type="evidence" value="ECO:0007669"/>
    <property type="project" value="InterPro"/>
</dbReference>
<dbReference type="HOGENOM" id="CLU_034652_1_0_6"/>
<evidence type="ECO:0000256" key="1">
    <source>
        <dbReference type="ARBA" id="ARBA00004418"/>
    </source>
</evidence>
<dbReference type="PIRSF" id="PIRSF000294">
    <property type="entry name" value="Cytochrome-c_peroxidase"/>
    <property type="match status" value="1"/>
</dbReference>
<keyword evidence="7 9" id="KW-0408">Iron</keyword>
<evidence type="ECO:0000256" key="3">
    <source>
        <dbReference type="ARBA" id="ARBA00022723"/>
    </source>
</evidence>
<comment type="cofactor">
    <cofactor evidence="8">
        <name>heme</name>
        <dbReference type="ChEBI" id="CHEBI:30413"/>
    </cofactor>
    <text evidence="8">Binds 2 heme groups.</text>
</comment>
<dbReference type="Gene3D" id="1.10.760.10">
    <property type="entry name" value="Cytochrome c-like domain"/>
    <property type="match status" value="2"/>
</dbReference>
<feature type="signal peptide" evidence="10">
    <location>
        <begin position="1"/>
        <end position="40"/>
    </location>
</feature>
<evidence type="ECO:0000313" key="13">
    <source>
        <dbReference type="Proteomes" id="UP000001740"/>
    </source>
</evidence>
<dbReference type="EMBL" id="CP000967">
    <property type="protein sequence ID" value="ACD58228.1"/>
    <property type="molecule type" value="Genomic_DNA"/>
</dbReference>
<dbReference type="Proteomes" id="UP000001740">
    <property type="component" value="Chromosome"/>
</dbReference>
<comment type="subcellular location">
    <subcellularLocation>
        <location evidence="1">Periplasm</location>
    </subcellularLocation>
</comment>
<evidence type="ECO:0000256" key="8">
    <source>
        <dbReference type="PIRSR" id="PIRSR000294-1"/>
    </source>
</evidence>
<dbReference type="InterPro" id="IPR026259">
    <property type="entry name" value="MauG/Cytc_peroxidase"/>
</dbReference>
<evidence type="ECO:0000256" key="9">
    <source>
        <dbReference type="PIRSR" id="PIRSR000294-2"/>
    </source>
</evidence>
<dbReference type="SUPFAM" id="SSF46626">
    <property type="entry name" value="Cytochrome c"/>
    <property type="match status" value="2"/>
</dbReference>